<dbReference type="EnsemblPlants" id="OB01G26330.1">
    <property type="protein sequence ID" value="OB01G26330.1"/>
    <property type="gene ID" value="OB01G26330"/>
</dbReference>
<dbReference type="PANTHER" id="PTHR47150:SF6">
    <property type="entry name" value="OS01G0872900 PROTEIN"/>
    <property type="match status" value="1"/>
</dbReference>
<dbReference type="Gramene" id="OB01G26330.1">
    <property type="protein sequence ID" value="OB01G26330.1"/>
    <property type="gene ID" value="OB01G26330"/>
</dbReference>
<dbReference type="OMA" id="IEHVWQR"/>
<dbReference type="Proteomes" id="UP000006038">
    <property type="component" value="Chromosome 1"/>
</dbReference>
<evidence type="ECO:0000256" key="1">
    <source>
        <dbReference type="SAM" id="MobiDB-lite"/>
    </source>
</evidence>
<dbReference type="eggNOG" id="ENOG502QR5Z">
    <property type="taxonomic scope" value="Eukaryota"/>
</dbReference>
<reference evidence="2" key="1">
    <citation type="journal article" date="2013" name="Nat. Commun.">
        <title>Whole-genome sequencing of Oryza brachyantha reveals mechanisms underlying Oryza genome evolution.</title>
        <authorList>
            <person name="Chen J."/>
            <person name="Huang Q."/>
            <person name="Gao D."/>
            <person name="Wang J."/>
            <person name="Lang Y."/>
            <person name="Liu T."/>
            <person name="Li B."/>
            <person name="Bai Z."/>
            <person name="Luis Goicoechea J."/>
            <person name="Liang C."/>
            <person name="Chen C."/>
            <person name="Zhang W."/>
            <person name="Sun S."/>
            <person name="Liao Y."/>
            <person name="Zhang X."/>
            <person name="Yang L."/>
            <person name="Song C."/>
            <person name="Wang M."/>
            <person name="Shi J."/>
            <person name="Liu G."/>
            <person name="Liu J."/>
            <person name="Zhou H."/>
            <person name="Zhou W."/>
            <person name="Yu Q."/>
            <person name="An N."/>
            <person name="Chen Y."/>
            <person name="Cai Q."/>
            <person name="Wang B."/>
            <person name="Liu B."/>
            <person name="Min J."/>
            <person name="Huang Y."/>
            <person name="Wu H."/>
            <person name="Li Z."/>
            <person name="Zhang Y."/>
            <person name="Yin Y."/>
            <person name="Song W."/>
            <person name="Jiang J."/>
            <person name="Jackson S.A."/>
            <person name="Wing R.A."/>
            <person name="Wang J."/>
            <person name="Chen M."/>
        </authorList>
    </citation>
    <scope>NUCLEOTIDE SEQUENCE [LARGE SCALE GENOMIC DNA]</scope>
    <source>
        <strain evidence="2">cv. IRGC 101232</strain>
    </source>
</reference>
<name>J3L077_ORYBR</name>
<sequence>MSSHTGSSHSEDIAASDLDDAAAELDDDAIAASDLDDVGADLADDEAAASDLDDYVYDFDDADTDLDDTDFDADDFDPMDTYNMDDFVAESMLLDEYSEKIIDRLKEKIASGPSCCRRHIGTRRYIPRNREAGNDDLVANYFSESPVYIDEMFRRRFRMRKPLFLRIVNALSEWSPYFTNRVDTTGRAGHSPLQKCIAVIRMLAYGTPADQLDEVLKIGPSTSLECLGKFAKGIIEIFGDEYLRAPRIDEVESMLQVGESCGFPGMLGSIDYMHWPWKNCSVAWRGQFTRGDKGVPTMILKAVASKDLHIWHAFFGTMGSNNDINVLNKSPLFVEVLRGEAPRVQFTVNGNQYNTGYYLADGIYPEWATFVKTIQAP</sequence>
<dbReference type="AlphaFoldDB" id="J3L077"/>
<dbReference type="STRING" id="4533.J3L077"/>
<evidence type="ECO:0008006" key="4">
    <source>
        <dbReference type="Google" id="ProtNLM"/>
    </source>
</evidence>
<dbReference type="InterPro" id="IPR006912">
    <property type="entry name" value="Harbinger_derived_prot"/>
</dbReference>
<accession>J3L077</accession>
<reference evidence="2" key="2">
    <citation type="submission" date="2013-04" db="UniProtKB">
        <authorList>
            <consortium name="EnsemblPlants"/>
        </authorList>
    </citation>
    <scope>IDENTIFICATION</scope>
</reference>
<feature type="region of interest" description="Disordered" evidence="1">
    <location>
        <begin position="1"/>
        <end position="20"/>
    </location>
</feature>
<dbReference type="PANTHER" id="PTHR47150">
    <property type="entry name" value="OS12G0169200 PROTEIN"/>
    <property type="match status" value="1"/>
</dbReference>
<keyword evidence="3" id="KW-1185">Reference proteome</keyword>
<protein>
    <recommendedName>
        <fullName evidence="4">DDE Tnp4 domain-containing protein</fullName>
    </recommendedName>
</protein>
<evidence type="ECO:0000313" key="2">
    <source>
        <dbReference type="EnsemblPlants" id="OB01G26330.1"/>
    </source>
</evidence>
<evidence type="ECO:0000313" key="3">
    <source>
        <dbReference type="Proteomes" id="UP000006038"/>
    </source>
</evidence>
<dbReference type="Pfam" id="PF04827">
    <property type="entry name" value="Plant_tran"/>
    <property type="match status" value="1"/>
</dbReference>
<proteinExistence type="predicted"/>
<dbReference type="HOGENOM" id="CLU_012390_8_0_1"/>
<organism evidence="2">
    <name type="scientific">Oryza brachyantha</name>
    <name type="common">malo sina</name>
    <dbReference type="NCBI Taxonomy" id="4533"/>
    <lineage>
        <taxon>Eukaryota</taxon>
        <taxon>Viridiplantae</taxon>
        <taxon>Streptophyta</taxon>
        <taxon>Embryophyta</taxon>
        <taxon>Tracheophyta</taxon>
        <taxon>Spermatophyta</taxon>
        <taxon>Magnoliopsida</taxon>
        <taxon>Liliopsida</taxon>
        <taxon>Poales</taxon>
        <taxon>Poaceae</taxon>
        <taxon>BOP clade</taxon>
        <taxon>Oryzoideae</taxon>
        <taxon>Oryzeae</taxon>
        <taxon>Oryzinae</taxon>
        <taxon>Oryza</taxon>
    </lineage>
</organism>